<keyword evidence="7" id="KW-1185">Reference proteome</keyword>
<dbReference type="Proteomes" id="UP000837857">
    <property type="component" value="Chromosome 29"/>
</dbReference>
<dbReference type="PANTHER" id="PTHR48043:SF159">
    <property type="entry name" value="EG:EG0003.4 PROTEIN-RELATED"/>
    <property type="match status" value="1"/>
</dbReference>
<evidence type="ECO:0000313" key="7">
    <source>
        <dbReference type="Proteomes" id="UP000837857"/>
    </source>
</evidence>
<feature type="transmembrane region" description="Helical" evidence="5">
    <location>
        <begin position="482"/>
        <end position="505"/>
    </location>
</feature>
<dbReference type="InterPro" id="IPR050271">
    <property type="entry name" value="UDP-glycosyltransferase"/>
</dbReference>
<evidence type="ECO:0000256" key="2">
    <source>
        <dbReference type="ARBA" id="ARBA00022676"/>
    </source>
</evidence>
<comment type="similarity">
    <text evidence="1 4">Belongs to the UDP-glycosyltransferase family.</text>
</comment>
<gene>
    <name evidence="6" type="ORF">IPOD504_LOCUS11908</name>
</gene>
<name>A0ABN8INE9_9NEOP</name>
<dbReference type="InterPro" id="IPR035595">
    <property type="entry name" value="UDP_glycos_trans_CS"/>
</dbReference>
<keyword evidence="2 4" id="KW-0328">Glycosyltransferase</keyword>
<dbReference type="EMBL" id="OW152841">
    <property type="protein sequence ID" value="CAH2062357.1"/>
    <property type="molecule type" value="Genomic_DNA"/>
</dbReference>
<evidence type="ECO:0000256" key="5">
    <source>
        <dbReference type="RuleBase" id="RU362059"/>
    </source>
</evidence>
<reference evidence="6" key="1">
    <citation type="submission" date="2022-03" db="EMBL/GenBank/DDBJ databases">
        <authorList>
            <person name="Martin H S."/>
        </authorList>
    </citation>
    <scope>NUCLEOTIDE SEQUENCE</scope>
</reference>
<keyword evidence="5" id="KW-0472">Membrane</keyword>
<dbReference type="CDD" id="cd03784">
    <property type="entry name" value="GT1_Gtf-like"/>
    <property type="match status" value="1"/>
</dbReference>
<evidence type="ECO:0000313" key="6">
    <source>
        <dbReference type="EMBL" id="CAH2062357.1"/>
    </source>
</evidence>
<dbReference type="EC" id="2.4.1.17" evidence="5"/>
<dbReference type="PROSITE" id="PS00375">
    <property type="entry name" value="UDPGT"/>
    <property type="match status" value="1"/>
</dbReference>
<evidence type="ECO:0000256" key="4">
    <source>
        <dbReference type="RuleBase" id="RU003718"/>
    </source>
</evidence>
<comment type="subcellular location">
    <subcellularLocation>
        <location evidence="5">Membrane</location>
        <topology evidence="5">Single-pass membrane protein</topology>
    </subcellularLocation>
</comment>
<organism evidence="6 7">
    <name type="scientific">Iphiclides podalirius</name>
    <name type="common">scarce swallowtail</name>
    <dbReference type="NCBI Taxonomy" id="110791"/>
    <lineage>
        <taxon>Eukaryota</taxon>
        <taxon>Metazoa</taxon>
        <taxon>Ecdysozoa</taxon>
        <taxon>Arthropoda</taxon>
        <taxon>Hexapoda</taxon>
        <taxon>Insecta</taxon>
        <taxon>Pterygota</taxon>
        <taxon>Neoptera</taxon>
        <taxon>Endopterygota</taxon>
        <taxon>Lepidoptera</taxon>
        <taxon>Glossata</taxon>
        <taxon>Ditrysia</taxon>
        <taxon>Papilionoidea</taxon>
        <taxon>Papilionidae</taxon>
        <taxon>Papilioninae</taxon>
        <taxon>Iphiclides</taxon>
    </lineage>
</organism>
<feature type="non-terminal residue" evidence="6">
    <location>
        <position position="529"/>
    </location>
</feature>
<dbReference type="Gene3D" id="3.40.50.2000">
    <property type="entry name" value="Glycogen Phosphorylase B"/>
    <property type="match status" value="2"/>
</dbReference>
<dbReference type="InterPro" id="IPR002213">
    <property type="entry name" value="UDP_glucos_trans"/>
</dbReference>
<comment type="catalytic activity">
    <reaction evidence="5">
        <text>glucuronate acceptor + UDP-alpha-D-glucuronate = acceptor beta-D-glucuronoside + UDP + H(+)</text>
        <dbReference type="Rhea" id="RHEA:21032"/>
        <dbReference type="ChEBI" id="CHEBI:15378"/>
        <dbReference type="ChEBI" id="CHEBI:58052"/>
        <dbReference type="ChEBI" id="CHEBI:58223"/>
        <dbReference type="ChEBI" id="CHEBI:132367"/>
        <dbReference type="ChEBI" id="CHEBI:132368"/>
        <dbReference type="EC" id="2.4.1.17"/>
    </reaction>
</comment>
<evidence type="ECO:0000256" key="1">
    <source>
        <dbReference type="ARBA" id="ARBA00009995"/>
    </source>
</evidence>
<sequence length="529" mass="59027">MLSYSCVLILKSIEMGTRQLLLMAALAVSTAYGYKILCVTPVPSRSHTHLAKGIVDALLDAGHQVTWITPFPVKSTDKNLKQIDTSETRAIAEALNVMNNPQMGMSLVRQFGANISLTAAASAAVREVVVKEQFDAVVSEWFFSDMEAGYAAVQQVPWILLNGVVMHPYMEYLVDTVRSLPVVPFMMLDFPVPMSLWQRLQNTFGFGMMILGTWLDYSKTAAAYEERFAPLAAARGVTLPPFPDALHNISIMFVNSHPSFAPAFSLPPNVVEIAGYHIAEDTPPLPKDLQEILDSSPRGVVYFSLGSVLKSAALPEQTKKDLIKVLGELPCTVLWKFEEKMDGLPKNVHIRPWMPQTSILAHPNVRVFITHGGLLSTLESLRYGVPIVAVPVFGDQPGNADRSVRAGHALKVKFSPNMAPELKAAAAQMLDDDRYYKKAKEISKLFNNRPVKQSKLISYYVELAIESKGAYHLRSKSQLYKWYQLWMLDQLFVVFGVLLIFYAILKKIVGIFTKKTTKDSKARKEKKMK</sequence>
<dbReference type="PANTHER" id="PTHR48043">
    <property type="entry name" value="EG:EG0003.4 PROTEIN-RELATED"/>
    <property type="match status" value="1"/>
</dbReference>
<evidence type="ECO:0000256" key="3">
    <source>
        <dbReference type="ARBA" id="ARBA00022679"/>
    </source>
</evidence>
<dbReference type="SUPFAM" id="SSF53756">
    <property type="entry name" value="UDP-Glycosyltransferase/glycogen phosphorylase"/>
    <property type="match status" value="1"/>
</dbReference>
<keyword evidence="5" id="KW-0812">Transmembrane</keyword>
<keyword evidence="3 4" id="KW-0808">Transferase</keyword>
<keyword evidence="5" id="KW-1133">Transmembrane helix</keyword>
<protein>
    <recommendedName>
        <fullName evidence="5">UDP-glucuronosyltransferase</fullName>
        <ecNumber evidence="5">2.4.1.17</ecNumber>
    </recommendedName>
</protein>
<proteinExistence type="inferred from homology"/>
<dbReference type="Pfam" id="PF00201">
    <property type="entry name" value="UDPGT"/>
    <property type="match status" value="1"/>
</dbReference>
<accession>A0ABN8INE9</accession>